<organism evidence="8 9">
    <name type="scientific">Flavobacterium cupreum</name>
    <dbReference type="NCBI Taxonomy" id="2133766"/>
    <lineage>
        <taxon>Bacteria</taxon>
        <taxon>Pseudomonadati</taxon>
        <taxon>Bacteroidota</taxon>
        <taxon>Flavobacteriia</taxon>
        <taxon>Flavobacteriales</taxon>
        <taxon>Flavobacteriaceae</taxon>
        <taxon>Flavobacterium</taxon>
    </lineage>
</organism>
<evidence type="ECO:0000256" key="4">
    <source>
        <dbReference type="ARBA" id="ARBA00012546"/>
    </source>
</evidence>
<comment type="caution">
    <text evidence="8">The sequence shown here is derived from an EMBL/GenBank/DDBJ whole genome shotgun (WGS) entry which is preliminary data.</text>
</comment>
<comment type="similarity">
    <text evidence="3 7">Belongs to the metallo-dependent hydrolases superfamily. Uronate isomerase family.</text>
</comment>
<evidence type="ECO:0000256" key="1">
    <source>
        <dbReference type="ARBA" id="ARBA00001165"/>
    </source>
</evidence>
<dbReference type="AlphaFoldDB" id="A0A434A0T9"/>
<comment type="pathway">
    <text evidence="2 7">Carbohydrate metabolism; pentose and glucuronate interconversion.</text>
</comment>
<dbReference type="GO" id="GO:0008880">
    <property type="term" value="F:glucuronate isomerase activity"/>
    <property type="evidence" value="ECO:0007669"/>
    <property type="project" value="UniProtKB-UniRule"/>
</dbReference>
<evidence type="ECO:0000256" key="2">
    <source>
        <dbReference type="ARBA" id="ARBA00004892"/>
    </source>
</evidence>
<evidence type="ECO:0000256" key="5">
    <source>
        <dbReference type="ARBA" id="ARBA00020555"/>
    </source>
</evidence>
<evidence type="ECO:0000313" key="8">
    <source>
        <dbReference type="EMBL" id="RUT67983.1"/>
    </source>
</evidence>
<dbReference type="PANTHER" id="PTHR30068">
    <property type="entry name" value="URONATE ISOMERASE"/>
    <property type="match status" value="1"/>
</dbReference>
<dbReference type="InterPro" id="IPR003766">
    <property type="entry name" value="Uronate_isomerase"/>
</dbReference>
<dbReference type="SUPFAM" id="SSF51556">
    <property type="entry name" value="Metallo-dependent hydrolases"/>
    <property type="match status" value="1"/>
</dbReference>
<dbReference type="UniPathway" id="UPA00246"/>
<protein>
    <recommendedName>
        <fullName evidence="5 7">Uronate isomerase</fullName>
        <ecNumber evidence="4 7">5.3.1.12</ecNumber>
    </recommendedName>
    <alternativeName>
        <fullName evidence="7">Glucuronate isomerase</fullName>
    </alternativeName>
    <alternativeName>
        <fullName evidence="7">Uronic isomerase</fullName>
    </alternativeName>
</protein>
<name>A0A434A0T9_9FLAO</name>
<evidence type="ECO:0000256" key="3">
    <source>
        <dbReference type="ARBA" id="ARBA00008397"/>
    </source>
</evidence>
<sequence>MSKPEFLGPNYFLESPTAVFLFHEIAQALPIVDYHNHINVSHLASNKKFSNIAELWVCSDPYKHRSMRINGVAEHYISGAASDEEKFFHWAKTFPKTMGNPLFHWSYLELKNIFGIQELLTEESAPRIWDTCNRLLEQDDFSARALMEKYNVETFCTSDNWFDDLKVHKEASLGSKFTVLPSLRCDLALHTDSWESSQFLQQLSQHSSISIDGFSDFKAALRFQLDYFHENGCRLADQALDAGFTFKIVSEQKAAELFAKVLDHKELSFEEKTQLQCFILLFLGGEFASLGWTMQLHVGAQRYTSSRLRSMAGAAGGYASIGSAACITSICSLLDRLEQNNSLPNTLLFTLNPSDNEAFATLTGSFAQDGMPGKIQFGPAWWFNDHIEGIKSQLLASANYSLLSRFVGMTTDSRSILSFSRHDYFRRILCNIIGDWVEKGLLPKDNIYLKELITDICYTNSKKMISNE</sequence>
<dbReference type="Gene3D" id="1.10.2020.10">
    <property type="entry name" value="uronate isomerase, domain 2, chain A"/>
    <property type="match status" value="1"/>
</dbReference>
<dbReference type="Gene3D" id="3.20.20.140">
    <property type="entry name" value="Metal-dependent hydrolases"/>
    <property type="match status" value="1"/>
</dbReference>
<dbReference type="NCBIfam" id="NF002794">
    <property type="entry name" value="PRK02925.1"/>
    <property type="match status" value="1"/>
</dbReference>
<dbReference type="HAMAP" id="MF_00675">
    <property type="entry name" value="UxaC"/>
    <property type="match status" value="1"/>
</dbReference>
<reference evidence="9" key="1">
    <citation type="journal article" date="2019" name="Syst. Appl. Microbiol.">
        <title>Flavobacterium circumlabens sp. nov. and Flavobacterium cupreum sp. nov., two psychrotrophic species isolated from Antarctic environmental samples.</title>
        <authorList>
            <person name="Kralova S."/>
            <person name="Busse H.-J."/>
            <person name="Svec P."/>
            <person name="Maslanova I."/>
            <person name="Stankova E."/>
            <person name="Bartak M."/>
            <person name="Sedlacek I."/>
        </authorList>
    </citation>
    <scope>NUCLEOTIDE SEQUENCE [LARGE SCALE GENOMIC DNA]</scope>
    <source>
        <strain evidence="9">CCM 8825</strain>
    </source>
</reference>
<keyword evidence="6 7" id="KW-0413">Isomerase</keyword>
<evidence type="ECO:0000256" key="7">
    <source>
        <dbReference type="HAMAP-Rule" id="MF_00675"/>
    </source>
</evidence>
<dbReference type="GO" id="GO:0019698">
    <property type="term" value="P:D-galacturonate catabolic process"/>
    <property type="evidence" value="ECO:0007669"/>
    <property type="project" value="TreeGrafter"/>
</dbReference>
<comment type="catalytic activity">
    <reaction evidence="1 7">
        <text>D-glucuronate = D-fructuronate</text>
        <dbReference type="Rhea" id="RHEA:13049"/>
        <dbReference type="ChEBI" id="CHEBI:58720"/>
        <dbReference type="ChEBI" id="CHEBI:59863"/>
        <dbReference type="EC" id="5.3.1.12"/>
    </reaction>
</comment>
<dbReference type="EMBL" id="QWDM01000022">
    <property type="protein sequence ID" value="RUT67983.1"/>
    <property type="molecule type" value="Genomic_DNA"/>
</dbReference>
<accession>A0A434A0T9</accession>
<dbReference type="Proteomes" id="UP000288102">
    <property type="component" value="Unassembled WGS sequence"/>
</dbReference>
<evidence type="ECO:0000256" key="6">
    <source>
        <dbReference type="ARBA" id="ARBA00023235"/>
    </source>
</evidence>
<evidence type="ECO:0000313" key="9">
    <source>
        <dbReference type="Proteomes" id="UP000288102"/>
    </source>
</evidence>
<keyword evidence="9" id="KW-1185">Reference proteome</keyword>
<dbReference type="RefSeq" id="WP_127340725.1">
    <property type="nucleotide sequence ID" value="NZ_QWDM01000022.1"/>
</dbReference>
<dbReference type="OrthoDB" id="9766564at2"/>
<dbReference type="InterPro" id="IPR032466">
    <property type="entry name" value="Metal_Hydrolase"/>
</dbReference>
<dbReference type="Pfam" id="PF02614">
    <property type="entry name" value="UxaC"/>
    <property type="match status" value="1"/>
</dbReference>
<proteinExistence type="inferred from homology"/>
<gene>
    <name evidence="7" type="primary">uxaC</name>
    <name evidence="8" type="ORF">D0817_23515</name>
</gene>
<dbReference type="PANTHER" id="PTHR30068:SF4">
    <property type="entry name" value="URONATE ISOMERASE"/>
    <property type="match status" value="1"/>
</dbReference>
<dbReference type="GO" id="GO:0042840">
    <property type="term" value="P:D-glucuronate catabolic process"/>
    <property type="evidence" value="ECO:0007669"/>
    <property type="project" value="TreeGrafter"/>
</dbReference>
<comment type="catalytic activity">
    <reaction evidence="7">
        <text>aldehydo-D-galacturonate = keto-D-tagaturonate</text>
        <dbReference type="Rhea" id="RHEA:27702"/>
        <dbReference type="ChEBI" id="CHEBI:12952"/>
        <dbReference type="ChEBI" id="CHEBI:17886"/>
    </reaction>
</comment>
<dbReference type="EC" id="5.3.1.12" evidence="4 7"/>